<dbReference type="Proteomes" id="UP000799750">
    <property type="component" value="Unassembled WGS sequence"/>
</dbReference>
<feature type="non-terminal residue" evidence="2">
    <location>
        <position position="1"/>
    </location>
</feature>
<accession>A0A6A6R4M5</accession>
<dbReference type="PANTHER" id="PTHR21310">
    <property type="entry name" value="AMINOGLYCOSIDE PHOSPHOTRANSFERASE-RELATED-RELATED"/>
    <property type="match status" value="1"/>
</dbReference>
<dbReference type="OrthoDB" id="10003767at2759"/>
<sequence>SDVSMESTAKYEQEPFETHQARVARLCERLWPSLKPEAFEIHRMKGGVYNRIIGITTHPSLAKTWTLEWFIELLLRKLRFPTYWHLKDPSQLILRIPRGDDTQIAFDIAAFRYVADHTNLPVPKIHALDLTSNNALGKPYSLQDRLPGRCLIDAWDEFNHTQKLSLVREMGKALLELQSVTNPCAGIVGPKYIGTKRSFFGLRKPNPEILQFEVPRRDTPTGETTTSAAKPQTTLELLLTQFQRFCDWEEANWGAPEPLWANLMMIAVKMGDMGLFEDQGFYFCHMDLHARNILVQVVDDTTVEISGILDWDSGIFGPKFLSCAPPMWLWLPEDVDHEDETLAEDDPEDPETLELKEAFEEIVGGEFLRYAYKPEYIIARRLMVAAMSGMFQPADEEAVEKIIQDWEELHP</sequence>
<dbReference type="SUPFAM" id="SSF56112">
    <property type="entry name" value="Protein kinase-like (PK-like)"/>
    <property type="match status" value="1"/>
</dbReference>
<evidence type="ECO:0000313" key="3">
    <source>
        <dbReference type="Proteomes" id="UP000799750"/>
    </source>
</evidence>
<dbReference type="InterPro" id="IPR011009">
    <property type="entry name" value="Kinase-like_dom_sf"/>
</dbReference>
<dbReference type="EMBL" id="MU004185">
    <property type="protein sequence ID" value="KAF2498900.1"/>
    <property type="molecule type" value="Genomic_DNA"/>
</dbReference>
<protein>
    <recommendedName>
        <fullName evidence="1">Aminoglycoside phosphotransferase domain-containing protein</fullName>
    </recommendedName>
</protein>
<proteinExistence type="predicted"/>
<evidence type="ECO:0000313" key="2">
    <source>
        <dbReference type="EMBL" id="KAF2498900.1"/>
    </source>
</evidence>
<dbReference type="PANTHER" id="PTHR21310:SF56">
    <property type="entry name" value="AMINOGLYCOSIDE PHOSPHOTRANSFERASE DOMAIN-CONTAINING PROTEIN"/>
    <property type="match status" value="1"/>
</dbReference>
<feature type="non-terminal residue" evidence="2">
    <location>
        <position position="411"/>
    </location>
</feature>
<dbReference type="InterPro" id="IPR051678">
    <property type="entry name" value="AGP_Transferase"/>
</dbReference>
<organism evidence="2 3">
    <name type="scientific">Lophium mytilinum</name>
    <dbReference type="NCBI Taxonomy" id="390894"/>
    <lineage>
        <taxon>Eukaryota</taxon>
        <taxon>Fungi</taxon>
        <taxon>Dikarya</taxon>
        <taxon>Ascomycota</taxon>
        <taxon>Pezizomycotina</taxon>
        <taxon>Dothideomycetes</taxon>
        <taxon>Pleosporomycetidae</taxon>
        <taxon>Mytilinidiales</taxon>
        <taxon>Mytilinidiaceae</taxon>
        <taxon>Lophium</taxon>
    </lineage>
</organism>
<feature type="domain" description="Aminoglycoside phosphotransferase" evidence="1">
    <location>
        <begin position="78"/>
        <end position="313"/>
    </location>
</feature>
<name>A0A6A6R4M5_9PEZI</name>
<dbReference type="InterPro" id="IPR002575">
    <property type="entry name" value="Aminoglycoside_PTrfase"/>
</dbReference>
<evidence type="ECO:0000259" key="1">
    <source>
        <dbReference type="Pfam" id="PF01636"/>
    </source>
</evidence>
<keyword evidence="3" id="KW-1185">Reference proteome</keyword>
<dbReference type="Pfam" id="PF01636">
    <property type="entry name" value="APH"/>
    <property type="match status" value="1"/>
</dbReference>
<reference evidence="2" key="1">
    <citation type="journal article" date="2020" name="Stud. Mycol.">
        <title>101 Dothideomycetes genomes: a test case for predicting lifestyles and emergence of pathogens.</title>
        <authorList>
            <person name="Haridas S."/>
            <person name="Albert R."/>
            <person name="Binder M."/>
            <person name="Bloem J."/>
            <person name="Labutti K."/>
            <person name="Salamov A."/>
            <person name="Andreopoulos B."/>
            <person name="Baker S."/>
            <person name="Barry K."/>
            <person name="Bills G."/>
            <person name="Bluhm B."/>
            <person name="Cannon C."/>
            <person name="Castanera R."/>
            <person name="Culley D."/>
            <person name="Daum C."/>
            <person name="Ezra D."/>
            <person name="Gonzalez J."/>
            <person name="Henrissat B."/>
            <person name="Kuo A."/>
            <person name="Liang C."/>
            <person name="Lipzen A."/>
            <person name="Lutzoni F."/>
            <person name="Magnuson J."/>
            <person name="Mondo S."/>
            <person name="Nolan M."/>
            <person name="Ohm R."/>
            <person name="Pangilinan J."/>
            <person name="Park H.-J."/>
            <person name="Ramirez L."/>
            <person name="Alfaro M."/>
            <person name="Sun H."/>
            <person name="Tritt A."/>
            <person name="Yoshinaga Y."/>
            <person name="Zwiers L.-H."/>
            <person name="Turgeon B."/>
            <person name="Goodwin S."/>
            <person name="Spatafora J."/>
            <person name="Crous P."/>
            <person name="Grigoriev I."/>
        </authorList>
    </citation>
    <scope>NUCLEOTIDE SEQUENCE</scope>
    <source>
        <strain evidence="2">CBS 269.34</strain>
    </source>
</reference>
<gene>
    <name evidence="2" type="ORF">BU16DRAFT_443035</name>
</gene>
<dbReference type="AlphaFoldDB" id="A0A6A6R4M5"/>